<dbReference type="Gene3D" id="3.40.50.1820">
    <property type="entry name" value="alpha/beta hydrolase"/>
    <property type="match status" value="1"/>
</dbReference>
<reference evidence="3 4" key="1">
    <citation type="journal article" date="2019" name="ACS Chem. Biol.">
        <title>Identification and Mobilization of a Cryptic Antibiotic Biosynthesis Gene Locus from a Human-Pathogenic Nocardia Isolate.</title>
        <authorList>
            <person name="Herisse M."/>
            <person name="Ishida K."/>
            <person name="Porter J.L."/>
            <person name="Howden B."/>
            <person name="Hertweck C."/>
            <person name="Stinear T.P."/>
            <person name="Pidot S.J."/>
        </authorList>
    </citation>
    <scope>NUCLEOTIDE SEQUENCE [LARGE SCALE GENOMIC DNA]</scope>
    <source>
        <strain evidence="3 4">AUSMDU00024985</strain>
    </source>
</reference>
<evidence type="ECO:0000259" key="2">
    <source>
        <dbReference type="Pfam" id="PF00561"/>
    </source>
</evidence>
<gene>
    <name evidence="3" type="ORF">F5X71_19700</name>
</gene>
<proteinExistence type="predicted"/>
<keyword evidence="1" id="KW-0732">Signal</keyword>
<dbReference type="Pfam" id="PF00561">
    <property type="entry name" value="Abhydrolase_1"/>
    <property type="match status" value="1"/>
</dbReference>
<evidence type="ECO:0000256" key="1">
    <source>
        <dbReference type="SAM" id="SignalP"/>
    </source>
</evidence>
<evidence type="ECO:0000313" key="4">
    <source>
        <dbReference type="Proteomes" id="UP000501705"/>
    </source>
</evidence>
<keyword evidence="3" id="KW-0378">Hydrolase</keyword>
<dbReference type="InterPro" id="IPR050266">
    <property type="entry name" value="AB_hydrolase_sf"/>
</dbReference>
<dbReference type="RefSeq" id="WP_167463379.1">
    <property type="nucleotide sequence ID" value="NZ_CP046171.1"/>
</dbReference>
<feature type="domain" description="AB hydrolase-1" evidence="2">
    <location>
        <begin position="56"/>
        <end position="303"/>
    </location>
</feature>
<dbReference type="SUPFAM" id="SSF53474">
    <property type="entry name" value="alpha/beta-Hydrolases"/>
    <property type="match status" value="1"/>
</dbReference>
<dbReference type="PANTHER" id="PTHR43798">
    <property type="entry name" value="MONOACYLGLYCEROL LIPASE"/>
    <property type="match status" value="1"/>
</dbReference>
<dbReference type="InterPro" id="IPR000073">
    <property type="entry name" value="AB_hydrolase_1"/>
</dbReference>
<dbReference type="EMBL" id="CP046171">
    <property type="protein sequence ID" value="QIS04261.1"/>
    <property type="molecule type" value="Genomic_DNA"/>
</dbReference>
<dbReference type="InterPro" id="IPR029058">
    <property type="entry name" value="AB_hydrolase_fold"/>
</dbReference>
<dbReference type="AlphaFoldDB" id="A0A6G9XTH8"/>
<sequence length="323" mass="34508">MRMFATMLAAAVVASTGCATMAFAAPATEFAIGKPGFVSNDGVRVGYFEYGPADGPVVLTTGGWPGDSTLVAPLAEALAERGMHVIRWDMRGAGATDHPTGPNAYSMENLVADFDAVVERVAPSRPVHVVGEGWPAFIASQSANDHPGRIASISSVGFPALDLAGNALRRVPREKPQLVGQWAQQMAALTYLAGIQVPELPELAVRTGIPVALLGIVARAMTDPSTPVPPTDPRDDVDGLQRYRQANWPHLTQPTFDYVDVPVLQVFQMDDDFLETPILIDGLAERTPRLELHTLHGNHFNAMTGGNGAQILEDATRVIRGTE</sequence>
<feature type="chain" id="PRO_5026340673" evidence="1">
    <location>
        <begin position="25"/>
        <end position="323"/>
    </location>
</feature>
<name>A0A6G9XTH8_NOCBR</name>
<dbReference type="PROSITE" id="PS51257">
    <property type="entry name" value="PROKAR_LIPOPROTEIN"/>
    <property type="match status" value="1"/>
</dbReference>
<protein>
    <submittedName>
        <fullName evidence="3">Alpha/beta fold hydrolase</fullName>
    </submittedName>
</protein>
<accession>A0A6G9XTH8</accession>
<feature type="signal peptide" evidence="1">
    <location>
        <begin position="1"/>
        <end position="24"/>
    </location>
</feature>
<dbReference type="Proteomes" id="UP000501705">
    <property type="component" value="Chromosome"/>
</dbReference>
<dbReference type="GO" id="GO:0016787">
    <property type="term" value="F:hydrolase activity"/>
    <property type="evidence" value="ECO:0007669"/>
    <property type="project" value="UniProtKB-KW"/>
</dbReference>
<evidence type="ECO:0000313" key="3">
    <source>
        <dbReference type="EMBL" id="QIS04261.1"/>
    </source>
</evidence>
<organism evidence="3 4">
    <name type="scientific">Nocardia brasiliensis</name>
    <dbReference type="NCBI Taxonomy" id="37326"/>
    <lineage>
        <taxon>Bacteria</taxon>
        <taxon>Bacillati</taxon>
        <taxon>Actinomycetota</taxon>
        <taxon>Actinomycetes</taxon>
        <taxon>Mycobacteriales</taxon>
        <taxon>Nocardiaceae</taxon>
        <taxon>Nocardia</taxon>
    </lineage>
</organism>